<dbReference type="GO" id="GO:0008384">
    <property type="term" value="F:IkappaB kinase activity"/>
    <property type="evidence" value="ECO:0007669"/>
    <property type="project" value="UniProtKB-EC"/>
</dbReference>
<keyword evidence="3" id="KW-0963">Cytoplasm</keyword>
<gene>
    <name evidence="11" type="ORF">O3G_MSEX012501</name>
</gene>
<dbReference type="Pfam" id="PF00069">
    <property type="entry name" value="Pkinase"/>
    <property type="match status" value="1"/>
</dbReference>
<dbReference type="PANTHER" id="PTHR22969:SF17">
    <property type="entry name" value="INHIBITOR OF NUCLEAR FACTOR KAPPA-B KINASE SUBUNIT BETA"/>
    <property type="match status" value="1"/>
</dbReference>
<evidence type="ECO:0000256" key="2">
    <source>
        <dbReference type="ARBA" id="ARBA00012442"/>
    </source>
</evidence>
<dbReference type="InterPro" id="IPR008271">
    <property type="entry name" value="Ser/Thr_kinase_AS"/>
</dbReference>
<dbReference type="EMBL" id="JH668728">
    <property type="protein sequence ID" value="KAG6461229.1"/>
    <property type="molecule type" value="Genomic_DNA"/>
</dbReference>
<name>A0A921ZPY2_MANSE</name>
<feature type="domain" description="Protein kinase" evidence="10">
    <location>
        <begin position="10"/>
        <end position="308"/>
    </location>
</feature>
<comment type="caution">
    <text evidence="11">The sequence shown here is derived from an EMBL/GenBank/DDBJ whole genome shotgun (WGS) entry which is preliminary data.</text>
</comment>
<keyword evidence="8" id="KW-0067">ATP-binding</keyword>
<dbReference type="InterPro" id="IPR000719">
    <property type="entry name" value="Prot_kinase_dom"/>
</dbReference>
<dbReference type="SMART" id="SM00220">
    <property type="entry name" value="S_TKc"/>
    <property type="match status" value="1"/>
</dbReference>
<keyword evidence="6" id="KW-0547">Nucleotide-binding</keyword>
<keyword evidence="12" id="KW-1185">Reference proteome</keyword>
<dbReference type="EMBL" id="JH668728">
    <property type="protein sequence ID" value="KAG6461230.1"/>
    <property type="molecule type" value="Genomic_DNA"/>
</dbReference>
<reference evidence="11" key="2">
    <citation type="submission" date="2020-12" db="EMBL/GenBank/DDBJ databases">
        <authorList>
            <person name="Kanost M."/>
        </authorList>
    </citation>
    <scope>NUCLEOTIDE SEQUENCE</scope>
</reference>
<dbReference type="Gene3D" id="1.10.510.10">
    <property type="entry name" value="Transferase(Phosphotransferase) domain 1"/>
    <property type="match status" value="1"/>
</dbReference>
<evidence type="ECO:0000256" key="3">
    <source>
        <dbReference type="ARBA" id="ARBA00022490"/>
    </source>
</evidence>
<dbReference type="AlphaFoldDB" id="A0A921ZPY2"/>
<evidence type="ECO:0000256" key="4">
    <source>
        <dbReference type="ARBA" id="ARBA00022527"/>
    </source>
</evidence>
<evidence type="ECO:0000313" key="12">
    <source>
        <dbReference type="Proteomes" id="UP000791440"/>
    </source>
</evidence>
<accession>A0A921ZPY2</accession>
<sequence length="773" mass="88910">MDDKVFIGEWIKDRILGSGTFGIVVLWRHKKTDEKLAIKTCKWGKELTEKHRERWTKEVEMLRDCRNPNIVGTKELPQDFIKGLENANPSGLPIMCMEYCTGGDLRQVLHKPDSCAGLKEYQIRQILKDIGNAMQFLHQRKIAHRDLKPENIVIHIESPGNSALQTPDKVTYKLIDLGYAKEIDFNSVCASFVGTLQYLAPELIYSKTYSNSVDYWSFGLLAFEIICGVRPFLPYMAPAQLMSYLEKKTHDQICIYESFLGDIEYSNEIFPENHISKPFKKLIEEWLKVALEWDPKLRGRDSPSKVTFNIPSEQKSEASKIIIFDLLSSILEKKIIKIFSVSTLSHLAYNIDNTITVVMLRTWIHKDTNMPVEDQILICQSTCIELGDNELVINFWKEHCNIMLYLINKTAILQDDLKPAVPHIVQRSVDHPKALYNYKNAQNLYRDSLYFIITQAEIYNSLINAMMARGESLKSVGRQLLLGHNNVDKNIGNLLSKVQISKKMVEMGKEHINNLKETGTGTNLLGGFSQIFKKADDIFDKISKLQCAWDQLFVRLQSAKRRCNEVITEDIKNFVDKYNYKTLYTSAFKTYLLFKKSETVAQNRGAERQCLEMATICSECLKLRKIILKEMKQQRFVRKLMDLSVEFSKINDIVKNAAENTEKLSEDLLNVMDDLNKCTWSTISLVIKDGEHLADMPYSVVAFDKTDFKVGGPVSNHSAKIPNLCQEREKLASLIEDSLKIRKSQMHLVEKIQAQKELLKPVFDFSFLDDKQN</sequence>
<dbReference type="EC" id="2.7.11.10" evidence="2"/>
<evidence type="ECO:0000256" key="7">
    <source>
        <dbReference type="ARBA" id="ARBA00022777"/>
    </source>
</evidence>
<dbReference type="InterPro" id="IPR046375">
    <property type="entry name" value="IKBKB_SDD_sf"/>
</dbReference>
<dbReference type="InterPro" id="IPR051180">
    <property type="entry name" value="IKK"/>
</dbReference>
<evidence type="ECO:0000256" key="5">
    <source>
        <dbReference type="ARBA" id="ARBA00022679"/>
    </source>
</evidence>
<dbReference type="PROSITE" id="PS00108">
    <property type="entry name" value="PROTEIN_KINASE_ST"/>
    <property type="match status" value="1"/>
</dbReference>
<dbReference type="InterPro" id="IPR011009">
    <property type="entry name" value="Kinase-like_dom_sf"/>
</dbReference>
<proteinExistence type="predicted"/>
<organism evidence="11 12">
    <name type="scientific">Manduca sexta</name>
    <name type="common">Tobacco hawkmoth</name>
    <name type="synonym">Tobacco hornworm</name>
    <dbReference type="NCBI Taxonomy" id="7130"/>
    <lineage>
        <taxon>Eukaryota</taxon>
        <taxon>Metazoa</taxon>
        <taxon>Ecdysozoa</taxon>
        <taxon>Arthropoda</taxon>
        <taxon>Hexapoda</taxon>
        <taxon>Insecta</taxon>
        <taxon>Pterygota</taxon>
        <taxon>Neoptera</taxon>
        <taxon>Endopterygota</taxon>
        <taxon>Lepidoptera</taxon>
        <taxon>Glossata</taxon>
        <taxon>Ditrysia</taxon>
        <taxon>Bombycoidea</taxon>
        <taxon>Sphingidae</taxon>
        <taxon>Sphinginae</taxon>
        <taxon>Sphingini</taxon>
        <taxon>Manduca</taxon>
    </lineage>
</organism>
<evidence type="ECO:0000259" key="10">
    <source>
        <dbReference type="PROSITE" id="PS50011"/>
    </source>
</evidence>
<protein>
    <recommendedName>
        <fullName evidence="2">IkappaB kinase</fullName>
        <ecNumber evidence="2">2.7.11.10</ecNumber>
    </recommendedName>
</protein>
<comment type="subcellular location">
    <subcellularLocation>
        <location evidence="1">Cytoplasm</location>
    </subcellularLocation>
</comment>
<dbReference type="GO" id="GO:0033209">
    <property type="term" value="P:tumor necrosis factor-mediated signaling pathway"/>
    <property type="evidence" value="ECO:0007669"/>
    <property type="project" value="TreeGrafter"/>
</dbReference>
<evidence type="ECO:0000256" key="1">
    <source>
        <dbReference type="ARBA" id="ARBA00004496"/>
    </source>
</evidence>
<comment type="catalytic activity">
    <reaction evidence="9">
        <text>L-seryl-[I-kappa-B protein] + ATP = O-phospho-L-seryl-[I-kappa-B protein] + ADP + H(+)</text>
        <dbReference type="Rhea" id="RHEA:19073"/>
        <dbReference type="Rhea" id="RHEA-COMP:13698"/>
        <dbReference type="Rhea" id="RHEA-COMP:13699"/>
        <dbReference type="ChEBI" id="CHEBI:15378"/>
        <dbReference type="ChEBI" id="CHEBI:29999"/>
        <dbReference type="ChEBI" id="CHEBI:30616"/>
        <dbReference type="ChEBI" id="CHEBI:83421"/>
        <dbReference type="ChEBI" id="CHEBI:456216"/>
        <dbReference type="EC" id="2.7.11.10"/>
    </reaction>
</comment>
<dbReference type="Gene3D" id="3.10.20.90">
    <property type="entry name" value="Phosphatidylinositol 3-kinase Catalytic Subunit, Chain A, domain 1"/>
    <property type="match status" value="1"/>
</dbReference>
<evidence type="ECO:0000313" key="11">
    <source>
        <dbReference type="EMBL" id="KAG6461229.1"/>
    </source>
</evidence>
<dbReference type="PANTHER" id="PTHR22969">
    <property type="entry name" value="IKB KINASE"/>
    <property type="match status" value="1"/>
</dbReference>
<evidence type="ECO:0000256" key="6">
    <source>
        <dbReference type="ARBA" id="ARBA00022741"/>
    </source>
</evidence>
<dbReference type="GO" id="GO:0005524">
    <property type="term" value="F:ATP binding"/>
    <property type="evidence" value="ECO:0007669"/>
    <property type="project" value="UniProtKB-KW"/>
</dbReference>
<keyword evidence="5" id="KW-0808">Transferase</keyword>
<dbReference type="SUPFAM" id="SSF56112">
    <property type="entry name" value="Protein kinase-like (PK-like)"/>
    <property type="match status" value="1"/>
</dbReference>
<keyword evidence="7" id="KW-0418">Kinase</keyword>
<dbReference type="PROSITE" id="PS50011">
    <property type="entry name" value="PROTEIN_KINASE_DOM"/>
    <property type="match status" value="1"/>
</dbReference>
<reference evidence="11" key="1">
    <citation type="journal article" date="2016" name="Insect Biochem. Mol. Biol.">
        <title>Multifaceted biological insights from a draft genome sequence of the tobacco hornworm moth, Manduca sexta.</title>
        <authorList>
            <person name="Kanost M.R."/>
            <person name="Arrese E.L."/>
            <person name="Cao X."/>
            <person name="Chen Y.R."/>
            <person name="Chellapilla S."/>
            <person name="Goldsmith M.R."/>
            <person name="Grosse-Wilde E."/>
            <person name="Heckel D.G."/>
            <person name="Herndon N."/>
            <person name="Jiang H."/>
            <person name="Papanicolaou A."/>
            <person name="Qu J."/>
            <person name="Soulages J.L."/>
            <person name="Vogel H."/>
            <person name="Walters J."/>
            <person name="Waterhouse R.M."/>
            <person name="Ahn S.J."/>
            <person name="Almeida F.C."/>
            <person name="An C."/>
            <person name="Aqrawi P."/>
            <person name="Bretschneider A."/>
            <person name="Bryant W.B."/>
            <person name="Bucks S."/>
            <person name="Chao H."/>
            <person name="Chevignon G."/>
            <person name="Christen J.M."/>
            <person name="Clarke D.F."/>
            <person name="Dittmer N.T."/>
            <person name="Ferguson L.C.F."/>
            <person name="Garavelou S."/>
            <person name="Gordon K.H.J."/>
            <person name="Gunaratna R.T."/>
            <person name="Han Y."/>
            <person name="Hauser F."/>
            <person name="He Y."/>
            <person name="Heidel-Fischer H."/>
            <person name="Hirsh A."/>
            <person name="Hu Y."/>
            <person name="Jiang H."/>
            <person name="Kalra D."/>
            <person name="Klinner C."/>
            <person name="Konig C."/>
            <person name="Kovar C."/>
            <person name="Kroll A.R."/>
            <person name="Kuwar S.S."/>
            <person name="Lee S.L."/>
            <person name="Lehman R."/>
            <person name="Li K."/>
            <person name="Li Z."/>
            <person name="Liang H."/>
            <person name="Lovelace S."/>
            <person name="Lu Z."/>
            <person name="Mansfield J.H."/>
            <person name="McCulloch K.J."/>
            <person name="Mathew T."/>
            <person name="Morton B."/>
            <person name="Muzny D.M."/>
            <person name="Neunemann D."/>
            <person name="Ongeri F."/>
            <person name="Pauchet Y."/>
            <person name="Pu L.L."/>
            <person name="Pyrousis I."/>
            <person name="Rao X.J."/>
            <person name="Redding A."/>
            <person name="Roesel C."/>
            <person name="Sanchez-Gracia A."/>
            <person name="Schaack S."/>
            <person name="Shukla A."/>
            <person name="Tetreau G."/>
            <person name="Wang Y."/>
            <person name="Xiong G.H."/>
            <person name="Traut W."/>
            <person name="Walsh T.K."/>
            <person name="Worley K.C."/>
            <person name="Wu D."/>
            <person name="Wu W."/>
            <person name="Wu Y.Q."/>
            <person name="Zhang X."/>
            <person name="Zou Z."/>
            <person name="Zucker H."/>
            <person name="Briscoe A.D."/>
            <person name="Burmester T."/>
            <person name="Clem R.J."/>
            <person name="Feyereisen R."/>
            <person name="Grimmelikhuijzen C.J.P."/>
            <person name="Hamodrakas S.J."/>
            <person name="Hansson B.S."/>
            <person name="Huguet E."/>
            <person name="Jermiin L.S."/>
            <person name="Lan Q."/>
            <person name="Lehman H.K."/>
            <person name="Lorenzen M."/>
            <person name="Merzendorfer H."/>
            <person name="Michalopoulos I."/>
            <person name="Morton D.B."/>
            <person name="Muthukrishnan S."/>
            <person name="Oakeshott J.G."/>
            <person name="Palmer W."/>
            <person name="Park Y."/>
            <person name="Passarelli A.L."/>
            <person name="Rozas J."/>
            <person name="Schwartz L.M."/>
            <person name="Smith W."/>
            <person name="Southgate A."/>
            <person name="Vilcinskas A."/>
            <person name="Vogt R."/>
            <person name="Wang P."/>
            <person name="Werren J."/>
            <person name="Yu X.Q."/>
            <person name="Zhou J.J."/>
            <person name="Brown S.J."/>
            <person name="Scherer S.E."/>
            <person name="Richards S."/>
            <person name="Blissard G.W."/>
        </authorList>
    </citation>
    <scope>NUCLEOTIDE SEQUENCE</scope>
</reference>
<dbReference type="GO" id="GO:0008385">
    <property type="term" value="C:IkappaB kinase complex"/>
    <property type="evidence" value="ECO:0007669"/>
    <property type="project" value="TreeGrafter"/>
</dbReference>
<evidence type="ECO:0000256" key="9">
    <source>
        <dbReference type="ARBA" id="ARBA00048789"/>
    </source>
</evidence>
<dbReference type="Gene3D" id="1.20.1270.250">
    <property type="match status" value="1"/>
</dbReference>
<dbReference type="Proteomes" id="UP000791440">
    <property type="component" value="Unassembled WGS sequence"/>
</dbReference>
<dbReference type="GO" id="GO:0045944">
    <property type="term" value="P:positive regulation of transcription by RNA polymerase II"/>
    <property type="evidence" value="ECO:0007669"/>
    <property type="project" value="TreeGrafter"/>
</dbReference>
<keyword evidence="4" id="KW-0723">Serine/threonine-protein kinase</keyword>
<evidence type="ECO:0000256" key="8">
    <source>
        <dbReference type="ARBA" id="ARBA00022840"/>
    </source>
</evidence>